<dbReference type="EMBL" id="CP022129">
    <property type="protein sequence ID" value="ASF44633.1"/>
    <property type="molecule type" value="Genomic_DNA"/>
</dbReference>
<feature type="short sequence motif" description="Nudix box" evidence="4">
    <location>
        <begin position="38"/>
        <end position="59"/>
    </location>
</feature>
<dbReference type="InterPro" id="IPR000086">
    <property type="entry name" value="NUDIX_hydrolase_dom"/>
</dbReference>
<comment type="function">
    <text evidence="4">Accelerates the degradation of transcripts by removing pyrophosphate from the 5'-end of triphosphorylated RNA, leading to a more labile monophosphorylated state that can stimulate subsequent ribonuclease cleavage.</text>
</comment>
<dbReference type="PANTHER" id="PTHR23114">
    <property type="entry name" value="M7GPPPN-MRNA HYDROLASE"/>
    <property type="match status" value="1"/>
</dbReference>
<comment type="cofactor">
    <cofactor evidence="2">
        <name>Mg(2+)</name>
        <dbReference type="ChEBI" id="CHEBI:18420"/>
    </cofactor>
</comment>
<dbReference type="PANTHER" id="PTHR23114:SF17">
    <property type="entry name" value="M7GPPPN-MRNA HYDROLASE"/>
    <property type="match status" value="1"/>
</dbReference>
<name>A0A1Z4BTS0_9GAMM</name>
<evidence type="ECO:0000313" key="7">
    <source>
        <dbReference type="EMBL" id="POZ52673.1"/>
    </source>
</evidence>
<keyword evidence="8" id="KW-1185">Reference proteome</keyword>
<evidence type="ECO:0000313" key="6">
    <source>
        <dbReference type="EMBL" id="ASF44633.1"/>
    </source>
</evidence>
<reference evidence="7 9" key="2">
    <citation type="submission" date="2017-11" db="EMBL/GenBank/DDBJ databases">
        <title>Draft Genome Sequence of Methylobacter psychrotolerans Sph1T, an Obligate Methanotroph from Low-Temperature Environments.</title>
        <authorList>
            <person name="Oshkin I.Y."/>
            <person name="Miroshnikov K."/>
            <person name="Belova S.E."/>
            <person name="Korzhenkov A."/>
            <person name="Toshchakov S.V."/>
            <person name="Dedysh S.N."/>
        </authorList>
    </citation>
    <scope>NUCLEOTIDE SEQUENCE [LARGE SCALE GENOMIC DNA]</scope>
    <source>
        <strain evidence="7 9">Sph1</strain>
    </source>
</reference>
<protein>
    <recommendedName>
        <fullName evidence="4">RNA pyrophosphohydrolase</fullName>
        <ecNumber evidence="4">3.6.1.-</ecNumber>
    </recommendedName>
    <alternativeName>
        <fullName evidence="4">(Di)nucleoside polyphosphate hydrolase</fullName>
    </alternativeName>
</protein>
<comment type="similarity">
    <text evidence="4">Belongs to the Nudix hydrolase family. RppH subfamily.</text>
</comment>
<evidence type="ECO:0000313" key="8">
    <source>
        <dbReference type="Proteomes" id="UP000197019"/>
    </source>
</evidence>
<dbReference type="InterPro" id="IPR020476">
    <property type="entry name" value="Nudix_hydrolase"/>
</dbReference>
<proteinExistence type="inferred from homology"/>
<dbReference type="CDD" id="cd03671">
    <property type="entry name" value="NUDIX_Ap4A_hydrolase_plant_like"/>
    <property type="match status" value="1"/>
</dbReference>
<evidence type="ECO:0000313" key="9">
    <source>
        <dbReference type="Proteomes" id="UP000237423"/>
    </source>
</evidence>
<sequence>MIDSKGYRPNVGIILCNDEGRVFWAKRMGVDAWQFPQGGINDNEDPEAAMYRELWEETGLQKHHVQLLGRTRYWLRYQLPERYIRKNSLPLCIGQKQIWYMLRLLTTDAQVRFDHSPKPEFDSWRWVDYWEPLNDVVYFKRKVYQKAMTELGVILPAYGIPINICGCLPKANAAGKKVKP</sequence>
<dbReference type="KEGG" id="mpsy:CEK71_00335"/>
<dbReference type="Gene3D" id="3.90.79.10">
    <property type="entry name" value="Nucleoside Triphosphate Pyrophosphohydrolase"/>
    <property type="match status" value="1"/>
</dbReference>
<dbReference type="PRINTS" id="PR00502">
    <property type="entry name" value="NUDIXFAMILY"/>
</dbReference>
<reference evidence="6 8" key="1">
    <citation type="submission" date="2017-06" db="EMBL/GenBank/DDBJ databases">
        <title>Genome Sequencing of the methanotroph Methylovulum psychrotolerants str. HV10-M2 isolated from a high-altitude environment.</title>
        <authorList>
            <person name="Mateos-Rivera A."/>
        </authorList>
    </citation>
    <scope>NUCLEOTIDE SEQUENCE [LARGE SCALE GENOMIC DNA]</scope>
    <source>
        <strain evidence="6 8">HV10_M2</strain>
    </source>
</reference>
<dbReference type="InterPro" id="IPR015797">
    <property type="entry name" value="NUDIX_hydrolase-like_dom_sf"/>
</dbReference>
<feature type="domain" description="Nudix hydrolase" evidence="5">
    <location>
        <begin position="6"/>
        <end position="149"/>
    </location>
</feature>
<dbReference type="RefSeq" id="WP_088617516.1">
    <property type="nucleotide sequence ID" value="NZ_CP022129.1"/>
</dbReference>
<dbReference type="FunFam" id="3.90.79.10:FF:000001">
    <property type="entry name" value="RNA pyrophosphohydrolase"/>
    <property type="match status" value="1"/>
</dbReference>
<dbReference type="AlphaFoldDB" id="A0A1Z4BTS0"/>
<dbReference type="InterPro" id="IPR020084">
    <property type="entry name" value="NUDIX_hydrolase_CS"/>
</dbReference>
<dbReference type="Proteomes" id="UP000197019">
    <property type="component" value="Chromosome"/>
</dbReference>
<dbReference type="Proteomes" id="UP000237423">
    <property type="component" value="Unassembled WGS sequence"/>
</dbReference>
<dbReference type="GO" id="GO:0034353">
    <property type="term" value="F:mRNA 5'-diphosphatase activity"/>
    <property type="evidence" value="ECO:0007669"/>
    <property type="project" value="TreeGrafter"/>
</dbReference>
<dbReference type="EMBL" id="PGFZ01000002">
    <property type="protein sequence ID" value="POZ52673.1"/>
    <property type="molecule type" value="Genomic_DNA"/>
</dbReference>
<evidence type="ECO:0000259" key="5">
    <source>
        <dbReference type="PROSITE" id="PS51462"/>
    </source>
</evidence>
<gene>
    <name evidence="4" type="primary">rppH</name>
    <name evidence="4" type="synonym">nudH</name>
    <name evidence="7" type="ORF">AADEFJLK_01279</name>
    <name evidence="6" type="ORF">CEK71_00335</name>
</gene>
<dbReference type="NCBIfam" id="NF001937">
    <property type="entry name" value="PRK00714.1-4"/>
    <property type="match status" value="1"/>
</dbReference>
<dbReference type="SUPFAM" id="SSF55811">
    <property type="entry name" value="Nudix"/>
    <property type="match status" value="1"/>
</dbReference>
<keyword evidence="3 4" id="KW-0378">Hydrolase</keyword>
<dbReference type="InterPro" id="IPR022927">
    <property type="entry name" value="RppH"/>
</dbReference>
<dbReference type="PROSITE" id="PS00893">
    <property type="entry name" value="NUDIX_BOX"/>
    <property type="match status" value="1"/>
</dbReference>
<comment type="cofactor">
    <cofactor evidence="1">
        <name>Mn(2+)</name>
        <dbReference type="ChEBI" id="CHEBI:29035"/>
    </cofactor>
</comment>
<comment type="cofactor">
    <cofactor evidence="4">
        <name>a divalent metal cation</name>
        <dbReference type="ChEBI" id="CHEBI:60240"/>
    </cofactor>
</comment>
<evidence type="ECO:0000256" key="3">
    <source>
        <dbReference type="ARBA" id="ARBA00022801"/>
    </source>
</evidence>
<dbReference type="NCBIfam" id="NF001938">
    <property type="entry name" value="PRK00714.1-5"/>
    <property type="match status" value="1"/>
</dbReference>
<dbReference type="GO" id="GO:0006402">
    <property type="term" value="P:mRNA catabolic process"/>
    <property type="evidence" value="ECO:0007669"/>
    <property type="project" value="TreeGrafter"/>
</dbReference>
<evidence type="ECO:0000256" key="1">
    <source>
        <dbReference type="ARBA" id="ARBA00001936"/>
    </source>
</evidence>
<accession>A0A1Z4BTS0</accession>
<organism evidence="6 8">
    <name type="scientific">Methylovulum psychrotolerans</name>
    <dbReference type="NCBI Taxonomy" id="1704499"/>
    <lineage>
        <taxon>Bacteria</taxon>
        <taxon>Pseudomonadati</taxon>
        <taxon>Pseudomonadota</taxon>
        <taxon>Gammaproteobacteria</taxon>
        <taxon>Methylococcales</taxon>
        <taxon>Methylococcaceae</taxon>
        <taxon>Methylovulum</taxon>
    </lineage>
</organism>
<dbReference type="Pfam" id="PF00293">
    <property type="entry name" value="NUDIX"/>
    <property type="match status" value="1"/>
</dbReference>
<evidence type="ECO:0000256" key="2">
    <source>
        <dbReference type="ARBA" id="ARBA00001946"/>
    </source>
</evidence>
<evidence type="ECO:0000256" key="4">
    <source>
        <dbReference type="HAMAP-Rule" id="MF_00298"/>
    </source>
</evidence>
<dbReference type="GO" id="GO:0005737">
    <property type="term" value="C:cytoplasm"/>
    <property type="evidence" value="ECO:0007669"/>
    <property type="project" value="TreeGrafter"/>
</dbReference>
<dbReference type="HAMAP" id="MF_00298">
    <property type="entry name" value="Nudix_RppH"/>
    <property type="match status" value="1"/>
</dbReference>
<dbReference type="OrthoDB" id="9816040at2"/>
<dbReference type="EC" id="3.6.1.-" evidence="4"/>
<dbReference type="PROSITE" id="PS51462">
    <property type="entry name" value="NUDIX"/>
    <property type="match status" value="1"/>
</dbReference>